<name>Q5KGV7_CRYD1</name>
<dbReference type="InParanoid" id="Q5KGV7"/>
<keyword evidence="2" id="KW-0690">Ribosome biogenesis</keyword>
<dbReference type="GO" id="GO:0003924">
    <property type="term" value="F:GTPase activity"/>
    <property type="evidence" value="ECO:0000318"/>
    <property type="project" value="GO_Central"/>
</dbReference>
<dbReference type="GO" id="GO:0030688">
    <property type="term" value="C:preribosome, small subunit precursor"/>
    <property type="evidence" value="ECO:0007669"/>
    <property type="project" value="EnsemblFungi"/>
</dbReference>
<evidence type="ECO:0000313" key="7">
    <source>
        <dbReference type="EMBL" id="AAW43584.1"/>
    </source>
</evidence>
<dbReference type="SMART" id="SM01362">
    <property type="entry name" value="DUF663"/>
    <property type="match status" value="1"/>
</dbReference>
<dbReference type="GO" id="GO:0000462">
    <property type="term" value="P:maturation of SSU-rRNA from tricistronic rRNA transcript (SSU-rRNA, 5.8S rRNA, LSU-rRNA)"/>
    <property type="evidence" value="ECO:0000318"/>
    <property type="project" value="GO_Central"/>
</dbReference>
<feature type="compositionally biased region" description="Low complexity" evidence="5">
    <location>
        <begin position="24"/>
        <end position="41"/>
    </location>
</feature>
<dbReference type="GO" id="GO:0034511">
    <property type="term" value="F:U3 snoRNA binding"/>
    <property type="evidence" value="ECO:0000318"/>
    <property type="project" value="GO_Central"/>
</dbReference>
<dbReference type="SMART" id="SM00785">
    <property type="entry name" value="AARP2CN"/>
    <property type="match status" value="1"/>
</dbReference>
<dbReference type="GO" id="GO:0000461">
    <property type="term" value="P:endonucleolytic cleavage to generate mature 3'-end of SSU-rRNA from (SSU-rRNA, 5.8S rRNA, LSU-rRNA)"/>
    <property type="evidence" value="ECO:0007669"/>
    <property type="project" value="EnsemblFungi"/>
</dbReference>
<dbReference type="GO" id="GO:0005737">
    <property type="term" value="C:cytoplasm"/>
    <property type="evidence" value="ECO:0007669"/>
    <property type="project" value="EnsemblFungi"/>
</dbReference>
<dbReference type="OMA" id="MNLPRFK"/>
<keyword evidence="3" id="KW-0539">Nucleus</keyword>
<dbReference type="PANTHER" id="PTHR12858:SF1">
    <property type="entry name" value="PRE-RRNA-PROCESSING PROTEIN TSR1 HOMOLOG"/>
    <property type="match status" value="1"/>
</dbReference>
<dbReference type="Pfam" id="PF04950">
    <property type="entry name" value="RIBIOP_C"/>
    <property type="match status" value="1"/>
</dbReference>
<dbReference type="Pfam" id="PF08142">
    <property type="entry name" value="AARP2CN"/>
    <property type="match status" value="1"/>
</dbReference>
<feature type="domain" description="Bms1-type G" evidence="6">
    <location>
        <begin position="86"/>
        <end position="256"/>
    </location>
</feature>
<dbReference type="VEuPathDB" id="FungiDB:CNE02190"/>
<dbReference type="HOGENOM" id="CLU_009858_1_0_1"/>
<feature type="region of interest" description="Disordered" evidence="5">
    <location>
        <begin position="1"/>
        <end position="67"/>
    </location>
</feature>
<feature type="compositionally biased region" description="Acidic residues" evidence="5">
    <location>
        <begin position="408"/>
        <end position="424"/>
    </location>
</feature>
<dbReference type="InterPro" id="IPR012948">
    <property type="entry name" value="AARP2CN"/>
</dbReference>
<organism evidence="7 8">
    <name type="scientific">Cryptococcus deneoformans (strain JEC21 / ATCC MYA-565)</name>
    <name type="common">Cryptococcus neoformans var. neoformans serotype D</name>
    <dbReference type="NCBI Taxonomy" id="214684"/>
    <lineage>
        <taxon>Eukaryota</taxon>
        <taxon>Fungi</taxon>
        <taxon>Dikarya</taxon>
        <taxon>Basidiomycota</taxon>
        <taxon>Agaricomycotina</taxon>
        <taxon>Tremellomycetes</taxon>
        <taxon>Tremellales</taxon>
        <taxon>Cryptococcaceae</taxon>
        <taxon>Cryptococcus</taxon>
        <taxon>Cryptococcus neoformans species complex</taxon>
    </lineage>
</organism>
<dbReference type="GeneID" id="3257815"/>
<evidence type="ECO:0000256" key="4">
    <source>
        <dbReference type="ARBA" id="ARBA00038288"/>
    </source>
</evidence>
<proteinExistence type="inferred from homology"/>
<evidence type="ECO:0000259" key="6">
    <source>
        <dbReference type="PROSITE" id="PS51714"/>
    </source>
</evidence>
<feature type="compositionally biased region" description="Basic and acidic residues" evidence="5">
    <location>
        <begin position="452"/>
        <end position="464"/>
    </location>
</feature>
<dbReference type="PANTHER" id="PTHR12858">
    <property type="entry name" value="RIBOSOME BIOGENESIS PROTEIN"/>
    <property type="match status" value="1"/>
</dbReference>
<evidence type="ECO:0000256" key="2">
    <source>
        <dbReference type="ARBA" id="ARBA00022517"/>
    </source>
</evidence>
<dbReference type="GO" id="GO:0005730">
    <property type="term" value="C:nucleolus"/>
    <property type="evidence" value="ECO:0007669"/>
    <property type="project" value="UniProtKB-SubCell"/>
</dbReference>
<dbReference type="PROSITE" id="PS51714">
    <property type="entry name" value="G_BMS1"/>
    <property type="match status" value="1"/>
</dbReference>
<dbReference type="eggNOG" id="KOG1980">
    <property type="taxonomic scope" value="Eukaryota"/>
</dbReference>
<keyword evidence="8" id="KW-1185">Reference proteome</keyword>
<protein>
    <submittedName>
        <fullName evidence="7">Ribosome biogenesis and assembly-related protein, putative</fullName>
    </submittedName>
</protein>
<evidence type="ECO:0000313" key="8">
    <source>
        <dbReference type="Proteomes" id="UP000002149"/>
    </source>
</evidence>
<comment type="similarity">
    <text evidence="4">Belongs to the TRAFAC class translation factor GTPase superfamily. Bms1-like GTPase family. TSR1 subfamily.</text>
</comment>
<dbReference type="InterPro" id="IPR039761">
    <property type="entry name" value="Bms1/Tsr1"/>
</dbReference>
<evidence type="ECO:0000256" key="5">
    <source>
        <dbReference type="SAM" id="MobiDB-lite"/>
    </source>
</evidence>
<accession>Q5KGV7</accession>
<dbReference type="GO" id="GO:0005525">
    <property type="term" value="F:GTP binding"/>
    <property type="evidence" value="ECO:0000318"/>
    <property type="project" value="GO_Central"/>
</dbReference>
<sequence length="829" mass="91762">MSGHSHRPTLKQSNKGFKSKHASKGSLKAAAKGKVSSSAHSHGTKNALGNSKKARLNANAQKRTAKRQAVIQDQKFFSTSSGGGHVPRIVSVVPLLPSISPRTFIANLLPSLGLDESELQEISAALADYGSYLLRAPRYKTSLQINLLPPLSVYPTLDAAFVSDYIVLLMSSVDEVQLQGETILRSLQGQVGGAEIVACVQAPESNPLRPDTRQLIHKSLLSFTRYFFPSVGKIYSSDTPQESLLLARALCEAAPKGMRGDDGRAYIVAENPNSIRWTGSGILTEDGQEKGQLEIIGTVRGGGTLNADRLVHIPGSGDYQVAAILSAPLPSKRQQTQIATNDTLSVPTEDADDLTATNIPDLLANEQTWPTEEEMGGSMEHTVEEPVVKKRVKRVPKGTSAYQAAWIVDDDEEVDAEDLSDDESMGASGDEAASAGERSAAEDEEEFEDVEVDSRQEVAHKDLDPEQEEADYEAYLKERSKADREDAMFPDEVDTPRHIPARTRFQRYRGLKSFRTSPWDPYEDLPIDYAKIFQFENFAATSKRIQLEGAREGVKTGTRVILVLRDVPRSVIEDRETGIPFIVHGLLRHEHKQSVLHFVVQRNTEYAEPVKAKEPLVLCVGPRRYIVRPLYSQHVRGGGKGANNVHKSEKFLRPGTATVMSVFGPICFGKSPCLLMKDRGIKTGKFILSHIDAYSDLHPLSVPDLVAMGSFLSSDPTRIIAKRIILTGHPVKIHKKTATIRYMFFNREDIEYFKSVQLHTKYGKIGNIKEPLGTHGYFKAHFDGPIQQMDTICMSLYKRQYPKWSEEFRPQLAVGAIEEAGEDVMETDE</sequence>
<evidence type="ECO:0000256" key="3">
    <source>
        <dbReference type="ARBA" id="ARBA00023242"/>
    </source>
</evidence>
<dbReference type="AlphaFoldDB" id="Q5KGV7"/>
<dbReference type="InterPro" id="IPR007034">
    <property type="entry name" value="BMS1_TSR1_C"/>
</dbReference>
<dbReference type="GO" id="GO:0000479">
    <property type="term" value="P:endonucleolytic cleavage of tricistronic rRNA transcript (SSU-rRNA, 5.8S rRNA, LSU-rRNA)"/>
    <property type="evidence" value="ECO:0000318"/>
    <property type="project" value="GO_Central"/>
</dbReference>
<dbReference type="Pfam" id="PF22298">
    <property type="entry name" value="Tsr1_G-like"/>
    <property type="match status" value="1"/>
</dbReference>
<dbReference type="OrthoDB" id="119302at2759"/>
<comment type="subcellular location">
    <subcellularLocation>
        <location evidence="1">Nucleus</location>
        <location evidence="1">Nucleolus</location>
    </subcellularLocation>
</comment>
<dbReference type="PaxDb" id="214684-Q5KGV7"/>
<feature type="region of interest" description="Disordered" evidence="5">
    <location>
        <begin position="406"/>
        <end position="470"/>
    </location>
</feature>
<dbReference type="Proteomes" id="UP000002149">
    <property type="component" value="Chromosome 5"/>
</dbReference>
<dbReference type="EMBL" id="AE017345">
    <property type="protein sequence ID" value="AAW43584.1"/>
    <property type="molecule type" value="Genomic_DNA"/>
</dbReference>
<dbReference type="RefSeq" id="XP_570891.1">
    <property type="nucleotide sequence ID" value="XM_570891.2"/>
</dbReference>
<evidence type="ECO:0000256" key="1">
    <source>
        <dbReference type="ARBA" id="ARBA00004604"/>
    </source>
</evidence>
<dbReference type="GO" id="GO:0043021">
    <property type="term" value="F:ribonucleoprotein complex binding"/>
    <property type="evidence" value="ECO:0007669"/>
    <property type="project" value="EnsemblFungi"/>
</dbReference>
<reference evidence="7 8" key="1">
    <citation type="journal article" date="2005" name="Science">
        <title>The genome of the basidiomycetous yeast and human pathogen Cryptococcus neoformans.</title>
        <authorList>
            <person name="Loftus B.J."/>
            <person name="Fung E."/>
            <person name="Roncaglia P."/>
            <person name="Rowley D."/>
            <person name="Amedeo P."/>
            <person name="Bruno D."/>
            <person name="Vamathevan J."/>
            <person name="Miranda M."/>
            <person name="Anderson I.J."/>
            <person name="Fraser J.A."/>
            <person name="Allen J.E."/>
            <person name="Bosdet I.E."/>
            <person name="Brent M.R."/>
            <person name="Chiu R."/>
            <person name="Doering T.L."/>
            <person name="Donlin M.J."/>
            <person name="D'Souza C.A."/>
            <person name="Fox D.S."/>
            <person name="Grinberg V."/>
            <person name="Fu J."/>
            <person name="Fukushima M."/>
            <person name="Haas B.J."/>
            <person name="Huang J.C."/>
            <person name="Janbon G."/>
            <person name="Jones S.J."/>
            <person name="Koo H.L."/>
            <person name="Krzywinski M.I."/>
            <person name="Kwon-Chung J.K."/>
            <person name="Lengeler K.B."/>
            <person name="Maiti R."/>
            <person name="Marra M.A."/>
            <person name="Marra R.E."/>
            <person name="Mathewson C.A."/>
            <person name="Mitchell T.G."/>
            <person name="Pertea M."/>
            <person name="Riggs F.R."/>
            <person name="Salzberg S.L."/>
            <person name="Schein J.E."/>
            <person name="Shvartsbeyn A."/>
            <person name="Shin H."/>
            <person name="Shumway M."/>
            <person name="Specht C.A."/>
            <person name="Suh B.B."/>
            <person name="Tenney A."/>
            <person name="Utterback T.R."/>
            <person name="Wickes B.L."/>
            <person name="Wortman J.R."/>
            <person name="Wye N.H."/>
            <person name="Kronstad J.W."/>
            <person name="Lodge J.K."/>
            <person name="Heitman J."/>
            <person name="Davis R.W."/>
            <person name="Fraser C.M."/>
            <person name="Hyman R.W."/>
        </authorList>
    </citation>
    <scope>NUCLEOTIDE SEQUENCE [LARGE SCALE GENOMIC DNA]</scope>
    <source>
        <strain evidence="8">JEC21 / ATCC MYA-565</strain>
    </source>
</reference>
<dbReference type="STRING" id="214684.Q5KGV7"/>
<feature type="compositionally biased region" description="Acidic residues" evidence="5">
    <location>
        <begin position="442"/>
        <end position="451"/>
    </location>
</feature>
<gene>
    <name evidence="7" type="ordered locus">CNE02190</name>
</gene>
<dbReference type="KEGG" id="cne:CNE02190"/>
<dbReference type="FunCoup" id="Q5KGV7">
    <property type="interactions" value="460"/>
</dbReference>
<dbReference type="InterPro" id="IPR030387">
    <property type="entry name" value="G_Bms1/Tsr1_dom"/>
</dbReference>
<feature type="compositionally biased region" description="Low complexity" evidence="5">
    <location>
        <begin position="427"/>
        <end position="438"/>
    </location>
</feature>